<dbReference type="Pfam" id="PF13365">
    <property type="entry name" value="Trypsin_2"/>
    <property type="match status" value="1"/>
</dbReference>
<dbReference type="EMBL" id="AP018203">
    <property type="protein sequence ID" value="BAY53702.1"/>
    <property type="molecule type" value="Genomic_DNA"/>
</dbReference>
<dbReference type="Proteomes" id="UP000217895">
    <property type="component" value="Chromosome"/>
</dbReference>
<sequence length="285" mass="31780">MRKVNVQNLLSYVPVHITLRFGETNLGVGTAFFYTHEGQDYLITNWHNVSGRDPQNYSLLSKEAGIPDNIVLRLPYLEALEDGTLVIKWLPSALNLYNDKDQTLPAWWEHPQHGSDVDVVAIRIRRPSETKSIPANNEVLDLEKLQFEPGMDVFVLGFPLGISGGGRFPIWKRGSIASEPDAHIDNLPKMYIDTATRQGMSGAPVYAQETGVWVPEGKTLHDFEHVAFGKGYRFLGIYSGRILGSDPLHAQLGIVWKEEAILDIIRSEKTGIPSNELTSKSTEAS</sequence>
<dbReference type="InterPro" id="IPR009003">
    <property type="entry name" value="Peptidase_S1_PA"/>
</dbReference>
<keyword evidence="2" id="KW-1185">Reference proteome</keyword>
<gene>
    <name evidence="1" type="ORF">NIES2135_05120</name>
</gene>
<accession>A0A1Z4JAC2</accession>
<reference evidence="1 2" key="1">
    <citation type="submission" date="2017-06" db="EMBL/GenBank/DDBJ databases">
        <title>Genome sequencing of cyanobaciteial culture collection at National Institute for Environmental Studies (NIES).</title>
        <authorList>
            <person name="Hirose Y."/>
            <person name="Shimura Y."/>
            <person name="Fujisawa T."/>
            <person name="Nakamura Y."/>
            <person name="Kawachi M."/>
        </authorList>
    </citation>
    <scope>NUCLEOTIDE SEQUENCE [LARGE SCALE GENOMIC DNA]</scope>
    <source>
        <strain evidence="1 2">NIES-2135</strain>
    </source>
</reference>
<organism evidence="1 2">
    <name type="scientific">Leptolyngbya boryana NIES-2135</name>
    <dbReference type="NCBI Taxonomy" id="1973484"/>
    <lineage>
        <taxon>Bacteria</taxon>
        <taxon>Bacillati</taxon>
        <taxon>Cyanobacteriota</taxon>
        <taxon>Cyanophyceae</taxon>
        <taxon>Leptolyngbyales</taxon>
        <taxon>Leptolyngbyaceae</taxon>
        <taxon>Leptolyngbya group</taxon>
        <taxon>Leptolyngbya</taxon>
    </lineage>
</organism>
<proteinExistence type="predicted"/>
<dbReference type="SUPFAM" id="SSF50494">
    <property type="entry name" value="Trypsin-like serine proteases"/>
    <property type="match status" value="1"/>
</dbReference>
<protein>
    <recommendedName>
        <fullName evidence="3">Trypsin-like peptidase domain-containing protein</fullName>
    </recommendedName>
</protein>
<evidence type="ECO:0000313" key="2">
    <source>
        <dbReference type="Proteomes" id="UP000217895"/>
    </source>
</evidence>
<name>A0A1Z4JAC2_LEPBY</name>
<evidence type="ECO:0008006" key="3">
    <source>
        <dbReference type="Google" id="ProtNLM"/>
    </source>
</evidence>
<dbReference type="AlphaFoldDB" id="A0A1Z4JAC2"/>
<evidence type="ECO:0000313" key="1">
    <source>
        <dbReference type="EMBL" id="BAY53702.1"/>
    </source>
</evidence>